<feature type="transmembrane region" description="Helical" evidence="7">
    <location>
        <begin position="122"/>
        <end position="142"/>
    </location>
</feature>
<dbReference type="PANTHER" id="PTHR30106:SF1">
    <property type="entry name" value="UPF0324 MEMBRANE PROTEIN FN0533"/>
    <property type="match status" value="1"/>
</dbReference>
<dbReference type="PANTHER" id="PTHR30106">
    <property type="entry name" value="INNER MEMBRANE PROTEIN YEIH-RELATED"/>
    <property type="match status" value="1"/>
</dbReference>
<feature type="transmembrane region" description="Helical" evidence="7">
    <location>
        <begin position="218"/>
        <end position="235"/>
    </location>
</feature>
<accession>A0A495S359</accession>
<reference evidence="8 9" key="1">
    <citation type="submission" date="2018-10" db="EMBL/GenBank/DDBJ databases">
        <title>Genomic Encyclopedia of Archaeal and Bacterial Type Strains, Phase II (KMG-II): from individual species to whole genera.</title>
        <authorList>
            <person name="Goeker M."/>
        </authorList>
    </citation>
    <scope>NUCLEOTIDE SEQUENCE [LARGE SCALE GENOMIC DNA]</scope>
    <source>
        <strain evidence="8 9">DSM 15094</strain>
    </source>
</reference>
<dbReference type="EMBL" id="RBXA01000002">
    <property type="protein sequence ID" value="RKS94101.1"/>
    <property type="molecule type" value="Genomic_DNA"/>
</dbReference>
<dbReference type="GO" id="GO:0005886">
    <property type="term" value="C:plasma membrane"/>
    <property type="evidence" value="ECO:0007669"/>
    <property type="project" value="UniProtKB-SubCell"/>
</dbReference>
<evidence type="ECO:0000256" key="5">
    <source>
        <dbReference type="ARBA" id="ARBA00022989"/>
    </source>
</evidence>
<dbReference type="Proteomes" id="UP000280091">
    <property type="component" value="Unassembled WGS sequence"/>
</dbReference>
<evidence type="ECO:0000256" key="1">
    <source>
        <dbReference type="ARBA" id="ARBA00004651"/>
    </source>
</evidence>
<comment type="caution">
    <text evidence="8">The sequence shown here is derived from an EMBL/GenBank/DDBJ whole genome shotgun (WGS) entry which is preliminary data.</text>
</comment>
<comment type="similarity">
    <text evidence="2">Belongs to the UPF0324 family.</text>
</comment>
<proteinExistence type="inferred from homology"/>
<keyword evidence="9" id="KW-1185">Reference proteome</keyword>
<dbReference type="OrthoDB" id="9811391at2"/>
<gene>
    <name evidence="8" type="ORF">BC952_1970</name>
</gene>
<evidence type="ECO:0000313" key="8">
    <source>
        <dbReference type="EMBL" id="RKS94101.1"/>
    </source>
</evidence>
<evidence type="ECO:0000256" key="7">
    <source>
        <dbReference type="SAM" id="Phobius"/>
    </source>
</evidence>
<feature type="transmembrane region" description="Helical" evidence="7">
    <location>
        <begin position="302"/>
        <end position="324"/>
    </location>
</feature>
<dbReference type="Pfam" id="PF03601">
    <property type="entry name" value="Cons_hypoth698"/>
    <property type="match status" value="1"/>
</dbReference>
<keyword evidence="3" id="KW-1003">Cell membrane</keyword>
<comment type="subcellular location">
    <subcellularLocation>
        <location evidence="1">Cell membrane</location>
        <topology evidence="1">Multi-pass membrane protein</topology>
    </subcellularLocation>
</comment>
<evidence type="ECO:0000256" key="3">
    <source>
        <dbReference type="ARBA" id="ARBA00022475"/>
    </source>
</evidence>
<keyword evidence="5 7" id="KW-1133">Transmembrane helix</keyword>
<evidence type="ECO:0000256" key="4">
    <source>
        <dbReference type="ARBA" id="ARBA00022692"/>
    </source>
</evidence>
<feature type="transmembrane region" description="Helical" evidence="7">
    <location>
        <begin position="267"/>
        <end position="290"/>
    </location>
</feature>
<keyword evidence="4 7" id="KW-0812">Transmembrane</keyword>
<feature type="transmembrane region" description="Helical" evidence="7">
    <location>
        <begin position="244"/>
        <end position="261"/>
    </location>
</feature>
<protein>
    <submittedName>
        <fullName evidence="8">Putative integral membrane protein (TIGR00698 family)</fullName>
    </submittedName>
</protein>
<dbReference type="AlphaFoldDB" id="A0A495S359"/>
<feature type="transmembrane region" description="Helical" evidence="7">
    <location>
        <begin position="25"/>
        <end position="50"/>
    </location>
</feature>
<evidence type="ECO:0000313" key="9">
    <source>
        <dbReference type="Proteomes" id="UP000280091"/>
    </source>
</evidence>
<sequence length="325" mass="35097">METHQKVIQKESFIFFKVNAPLQQLIFVVLLLFCTTIFVSPPIALVLGLIVANLFGHPFLELNHKATNYLLQFSVVGLGFGMNVHSAVSSGKEGFLFTIISIVSTLVLGTFLGKWFKTDTKTSHLISCGTAICGGSAIAAIAPVIKSNEKQTSVALGVIFILNSVALFLFPAVGHWLDLTQKEFGLWCAIAIHDTSSVVGAASKFGPEALQIATTVKLARALWIIPVALITAIIFKNKSGKIKIPYFIGLFILAMIANIYLPEMDIIGPHFVSVAKIGLTITMFLIGAGLNRNVLKSVGLKPLAQGILLWTFIAIATLVSIIYLK</sequence>
<feature type="transmembrane region" description="Helical" evidence="7">
    <location>
        <begin position="95"/>
        <end position="116"/>
    </location>
</feature>
<evidence type="ECO:0000256" key="2">
    <source>
        <dbReference type="ARBA" id="ARBA00007977"/>
    </source>
</evidence>
<name>A0A495S359_9FLAO</name>
<organism evidence="8 9">
    <name type="scientific">Flavobacterium limicola</name>
    <dbReference type="NCBI Taxonomy" id="180441"/>
    <lineage>
        <taxon>Bacteria</taxon>
        <taxon>Pseudomonadati</taxon>
        <taxon>Bacteroidota</taxon>
        <taxon>Flavobacteriia</taxon>
        <taxon>Flavobacteriales</taxon>
        <taxon>Flavobacteriaceae</taxon>
        <taxon>Flavobacterium</taxon>
    </lineage>
</organism>
<keyword evidence="6 7" id="KW-0472">Membrane</keyword>
<dbReference type="InterPro" id="IPR018383">
    <property type="entry name" value="UPF0324_pro"/>
</dbReference>
<evidence type="ECO:0000256" key="6">
    <source>
        <dbReference type="ARBA" id="ARBA00023136"/>
    </source>
</evidence>
<feature type="transmembrane region" description="Helical" evidence="7">
    <location>
        <begin position="154"/>
        <end position="177"/>
    </location>
</feature>